<dbReference type="PROSITE" id="PS50012">
    <property type="entry name" value="RCC1_3"/>
    <property type="match status" value="7"/>
</dbReference>
<proteinExistence type="predicted"/>
<dbReference type="RefSeq" id="WP_377339983.1">
    <property type="nucleotide sequence ID" value="NZ_JBHLUE010000012.1"/>
</dbReference>
<evidence type="ECO:0000259" key="4">
    <source>
        <dbReference type="Pfam" id="PF20148"/>
    </source>
</evidence>
<dbReference type="Proteomes" id="UP001589894">
    <property type="component" value="Unassembled WGS sequence"/>
</dbReference>
<dbReference type="Pfam" id="PF05593">
    <property type="entry name" value="RHS_repeat"/>
    <property type="match status" value="5"/>
</dbReference>
<dbReference type="Gene3D" id="2.130.10.30">
    <property type="entry name" value="Regulator of chromosome condensation 1/beta-lactamase-inhibitor protein II"/>
    <property type="match status" value="2"/>
</dbReference>
<keyword evidence="1" id="KW-0677">Repeat</keyword>
<dbReference type="InterPro" id="IPR000408">
    <property type="entry name" value="Reg_chr_condens"/>
</dbReference>
<gene>
    <name evidence="6" type="ORF">ACFFHU_16820</name>
</gene>
<sequence length="1671" mass="169907">MFHVHRRFSGVVGSVAAALVAVAATAVAPPAAAVASPAEGPAPAATRTPTRTRAAAPAALSPAIAATTGSVAAWGSNAMGQLGNGTTTDSTTAVQVKNLTGISGISGGLYTGYAVRSDGTAWAWGYNTYGGLGNGNTTDSSTPVQVKNLTGVTAVAGASFTGLAVRSDGTAWAWGDGYHGALGNGGTADSYTPVQVKNLTGVTAVAGMGEGAYALRSDGTVWAWGYGADGELGNGTTADAATPVQVSGLTKVRAIAEAVGSQTGYALKSDGTVWAWGDNYFGQLGNNSTAARSLTPVQVSGLTGVTAIAAQSSGGYALKSDGTVWAWGYNASGQLGNGTTTNSKVPVKVSGLSGATAIAAGGFSAFAVRSDGTVRAWGENSSGQLGNGTVTTAKTPVQVSSLTSVIAVAAANDSAYSVTGGTIPTSGTVPPRELSGDGNPCLPCRVAAAAKGTGGDPVDTSSGAYSESFTDLAVTGRGPGAIWARSYSSVMAADDGPLGFGWHTGYGAHLTINATTGNVVVSQENGAEVTFTNNAGTLTPPARTQATLVKNADGTYTFTRQTRQTLRFDTAGKLASMADRNGETTTLTYASGQLSKVTESAGRALTVTWTGSHVTRVTDPLGRAVSYGYDAAGNLSTVTGADGAVTTFGYDTGHRITSVLDPAQQSATTKHPMTMVYDGLGRVSTQTDPLGGVTKFAYSGDPFSSAGGTTVVTDPTGHQRADIYQYGLRTSTVRGFGTSTAATTSFSYDPATLGVTSISTTAAGDPNTHRSTATYDSRGNVLTQVDGAGRQTDTTYNSFNEPLTVTGPNPSAVGPARITTSYTYDAKGNRLSQTRPLYTSATAFTNQTTTWRRDTAAHPGDVTAVVDPLGNTTSNTYDSAGNLTRVSTPQGRVTTYTYDGTGRRLTAVAPKGNATGAEASAFTTTYAYDAAGQLLSTSVADPAGPEVTAQTYDLDGRLATQTDPVGKVTRYTYDLASRLTVVTRPDGTTQQTAYFADGAVKSQTDPAGKVTAYTEDVFGRVASVTDPLNRVSRATYDAADAMLTVTDAQNQTTTNTYDAAGALLTTSYSDGVTAKVTRTYNAAGLPATLVDGTGTTTFSYDSLGRLTGQVTPTRTVGYAYNLRDQVTTLTYPNGKAVTRTFDPDGPMSSVTDWLGGKTTFGYDGNGAPSTTVMPNGVTTTVGRDNPGRVTSLTFDHAGSTLGSLGYTWDAAGHLTGETSTNLGPNRTYGYDDNSRVNSDTGTGYGYDPADHLTTNGTVTQTYDAAGQLATSTPSGGASTTYTFDPRGNRTKATTGTASTSYGYDQANRLTSYTSASTTATYAYNGDGLRVAKTVAGATTTFGYDLVEGLPLLLTDGNNSYLYGPGGVLIEQIASSTATYLHVDQLGSVRMLTAADGSVAGTASYSAYGVRTRSGTSSTPFGFAGQYTDVESGLLYLRARYYDPATGAFLTVDPAVSSTRSTYGYANGNPITGSDPSGLCAFWCKVAVGAGVGILAAVTVACVVAEPCGAVAAGALAGGGSLAMGGGLSVAVAGDAVVGGAVAGGLAGGLWAHASSSGGGSSGGGSGSGGGGSPANSGVNARPLSEIPDSTGCEDVAEDIQSRIGGQIYEAKPPTGASNLGPYRGQDSFWAKHEFVVKDGYAYDSWTGPQGEPLQSYMERFEWWDVIDFSPK</sequence>
<name>A0ABV6NZB9_9ACTN</name>
<feature type="signal peptide" evidence="3">
    <location>
        <begin position="1"/>
        <end position="23"/>
    </location>
</feature>
<evidence type="ECO:0000256" key="3">
    <source>
        <dbReference type="SAM" id="SignalP"/>
    </source>
</evidence>
<feature type="domain" description="Teneurin-like YD-shell" evidence="5">
    <location>
        <begin position="1035"/>
        <end position="1151"/>
    </location>
</feature>
<dbReference type="PANTHER" id="PTHR32305">
    <property type="match status" value="1"/>
</dbReference>
<dbReference type="PRINTS" id="PR00633">
    <property type="entry name" value="RCCNDNSATION"/>
</dbReference>
<evidence type="ECO:0000256" key="2">
    <source>
        <dbReference type="SAM" id="MobiDB-lite"/>
    </source>
</evidence>
<evidence type="ECO:0000259" key="5">
    <source>
        <dbReference type="Pfam" id="PF25023"/>
    </source>
</evidence>
<dbReference type="Pfam" id="PF00415">
    <property type="entry name" value="RCC1"/>
    <property type="match status" value="6"/>
</dbReference>
<evidence type="ECO:0000313" key="6">
    <source>
        <dbReference type="EMBL" id="MFC0565789.1"/>
    </source>
</evidence>
<feature type="compositionally biased region" description="Gly residues" evidence="2">
    <location>
        <begin position="1556"/>
        <end position="1572"/>
    </location>
</feature>
<dbReference type="Pfam" id="PF20148">
    <property type="entry name" value="DUF6531"/>
    <property type="match status" value="1"/>
</dbReference>
<feature type="compositionally biased region" description="Low complexity" evidence="2">
    <location>
        <begin position="1269"/>
        <end position="1282"/>
    </location>
</feature>
<keyword evidence="3" id="KW-0732">Signal</keyword>
<dbReference type="Pfam" id="PF25023">
    <property type="entry name" value="TEN_YD-shell"/>
    <property type="match status" value="3"/>
</dbReference>
<dbReference type="InterPro" id="IPR050708">
    <property type="entry name" value="T6SS_VgrG/RHS"/>
</dbReference>
<dbReference type="PANTHER" id="PTHR32305:SF15">
    <property type="entry name" value="PROTEIN RHSA-RELATED"/>
    <property type="match status" value="1"/>
</dbReference>
<dbReference type="NCBIfam" id="TIGR03696">
    <property type="entry name" value="Rhs_assc_core"/>
    <property type="match status" value="1"/>
</dbReference>
<dbReference type="InterPro" id="IPR009091">
    <property type="entry name" value="RCC1/BLIP-II"/>
</dbReference>
<feature type="domain" description="Teneurin-like YD-shell" evidence="5">
    <location>
        <begin position="1359"/>
        <end position="1455"/>
    </location>
</feature>
<comment type="caution">
    <text evidence="6">The sequence shown here is derived from an EMBL/GenBank/DDBJ whole genome shotgun (WGS) entry which is preliminary data.</text>
</comment>
<feature type="domain" description="DUF6531" evidence="4">
    <location>
        <begin position="455"/>
        <end position="531"/>
    </location>
</feature>
<feature type="chain" id="PRO_5045572802" evidence="3">
    <location>
        <begin position="24"/>
        <end position="1671"/>
    </location>
</feature>
<keyword evidence="7" id="KW-1185">Reference proteome</keyword>
<dbReference type="NCBIfam" id="TIGR01643">
    <property type="entry name" value="YD_repeat_2x"/>
    <property type="match status" value="12"/>
</dbReference>
<dbReference type="Gene3D" id="2.180.10.10">
    <property type="entry name" value="RHS repeat-associated core"/>
    <property type="match status" value="3"/>
</dbReference>
<feature type="region of interest" description="Disordered" evidence="2">
    <location>
        <begin position="1268"/>
        <end position="1298"/>
    </location>
</feature>
<dbReference type="InterPro" id="IPR056823">
    <property type="entry name" value="TEN-like_YD-shell"/>
</dbReference>
<dbReference type="InterPro" id="IPR022385">
    <property type="entry name" value="Rhs_assc_core"/>
</dbReference>
<feature type="region of interest" description="Disordered" evidence="2">
    <location>
        <begin position="1556"/>
        <end position="1590"/>
    </location>
</feature>
<evidence type="ECO:0000256" key="1">
    <source>
        <dbReference type="ARBA" id="ARBA00022737"/>
    </source>
</evidence>
<dbReference type="SUPFAM" id="SSF50985">
    <property type="entry name" value="RCC1/BLIP-II"/>
    <property type="match status" value="2"/>
</dbReference>
<protein>
    <submittedName>
        <fullName evidence="6">RHS repeat-associated core domain-containing protein</fullName>
    </submittedName>
</protein>
<organism evidence="6 7">
    <name type="scientific">Plantactinospora siamensis</name>
    <dbReference type="NCBI Taxonomy" id="555372"/>
    <lineage>
        <taxon>Bacteria</taxon>
        <taxon>Bacillati</taxon>
        <taxon>Actinomycetota</taxon>
        <taxon>Actinomycetes</taxon>
        <taxon>Micromonosporales</taxon>
        <taxon>Micromonosporaceae</taxon>
        <taxon>Plantactinospora</taxon>
    </lineage>
</organism>
<reference evidence="6 7" key="1">
    <citation type="submission" date="2024-09" db="EMBL/GenBank/DDBJ databases">
        <authorList>
            <person name="Sun Q."/>
            <person name="Mori K."/>
        </authorList>
    </citation>
    <scope>NUCLEOTIDE SEQUENCE [LARGE SCALE GENOMIC DNA]</scope>
    <source>
        <strain evidence="6 7">TBRC 2205</strain>
    </source>
</reference>
<evidence type="ECO:0000313" key="7">
    <source>
        <dbReference type="Proteomes" id="UP001589894"/>
    </source>
</evidence>
<dbReference type="EMBL" id="JBHLUE010000012">
    <property type="protein sequence ID" value="MFC0565789.1"/>
    <property type="molecule type" value="Genomic_DNA"/>
</dbReference>
<feature type="domain" description="Teneurin-like YD-shell" evidence="5">
    <location>
        <begin position="1178"/>
        <end position="1312"/>
    </location>
</feature>
<dbReference type="InterPro" id="IPR031325">
    <property type="entry name" value="RHS_repeat"/>
</dbReference>
<dbReference type="InterPro" id="IPR045351">
    <property type="entry name" value="DUF6531"/>
</dbReference>
<dbReference type="InterPro" id="IPR006530">
    <property type="entry name" value="YD"/>
</dbReference>
<accession>A0ABV6NZB9</accession>